<dbReference type="HOGENOM" id="CLU_540480_0_0_0"/>
<keyword evidence="3" id="KW-1185">Reference proteome</keyword>
<feature type="domain" description="LA2681-like HEPN" evidence="1">
    <location>
        <begin position="256"/>
        <end position="457"/>
    </location>
</feature>
<accession>D4H6Y3</accession>
<dbReference type="PaxDb" id="522772-Dacet_1074"/>
<dbReference type="InterPro" id="IPR040826">
    <property type="entry name" value="HEPN_LA2681"/>
</dbReference>
<dbReference type="KEGG" id="dap:Dacet_1074"/>
<dbReference type="RefSeq" id="WP_013010380.1">
    <property type="nucleotide sequence ID" value="NC_013943.1"/>
</dbReference>
<evidence type="ECO:0000313" key="2">
    <source>
        <dbReference type="EMBL" id="ADD67849.1"/>
    </source>
</evidence>
<dbReference type="Proteomes" id="UP000002012">
    <property type="component" value="Chromosome"/>
</dbReference>
<dbReference type="Pfam" id="PF18733">
    <property type="entry name" value="HEPN_LA2681"/>
    <property type="match status" value="1"/>
</dbReference>
<reference evidence="2 3" key="1">
    <citation type="journal article" date="2010" name="Stand. Genomic Sci.">
        <title>Complete genome sequence of Denitrovibrio acetiphilus type strain (N2460).</title>
        <authorList>
            <person name="Kiss H."/>
            <person name="Lang E."/>
            <person name="Lapidus A."/>
            <person name="Copeland A."/>
            <person name="Nolan M."/>
            <person name="Glavina Del Rio T."/>
            <person name="Chen F."/>
            <person name="Lucas S."/>
            <person name="Tice H."/>
            <person name="Cheng J.F."/>
            <person name="Han C."/>
            <person name="Goodwin L."/>
            <person name="Pitluck S."/>
            <person name="Liolios K."/>
            <person name="Pati A."/>
            <person name="Ivanova N."/>
            <person name="Mavromatis K."/>
            <person name="Chen A."/>
            <person name="Palaniappan K."/>
            <person name="Land M."/>
            <person name="Hauser L."/>
            <person name="Chang Y.J."/>
            <person name="Jeffries C.D."/>
            <person name="Detter J.C."/>
            <person name="Brettin T."/>
            <person name="Spring S."/>
            <person name="Rohde M."/>
            <person name="Goker M."/>
            <person name="Woyke T."/>
            <person name="Bristow J."/>
            <person name="Eisen J.A."/>
            <person name="Markowitz V."/>
            <person name="Hugenholtz P."/>
            <person name="Kyrpides N.C."/>
            <person name="Klenk H.P."/>
        </authorList>
    </citation>
    <scope>NUCLEOTIDE SEQUENCE [LARGE SCALE GENOMIC DNA]</scope>
    <source>
        <strain evidence="3">DSM 12809 / NBRC 114555 / N2460</strain>
    </source>
</reference>
<dbReference type="AlphaFoldDB" id="D4H6Y3"/>
<dbReference type="InParanoid" id="D4H6Y3"/>
<evidence type="ECO:0000259" key="1">
    <source>
        <dbReference type="Pfam" id="PF18733"/>
    </source>
</evidence>
<protein>
    <recommendedName>
        <fullName evidence="1">LA2681-like HEPN domain-containing protein</fullName>
    </recommendedName>
</protein>
<sequence length="480" mass="56016">MDIIEISQMADKAILERNGFIMEHLVEGICNVLPTLENDIKSKAYYTLANLYSEIGHLNSENIYGWMNDKYPKYLVLSMNAYRECLSQNDNQLTEPVVNYANTLNQFCRTVEAANYWKCDFSLVGDSAPVSFLHMGNAIGWLSQFLEDNGHELEFQLKSYKLLKDLQKNVDKVEHVGIILTIKEDERLNRHLSYGDKHFVDINSSIDTFSKPSYSEKEEEYRKWVLSQNLFANPMNIITKEWVAATDILQFPSHTVKVAEGPYYMAAFSSIKREYCFARHLLYEGIHGLHPKYENKDLYLVDTLDYVSYDGGIEKIKAAFRIAFSLFDSLYKLLYEYFVEKKNISEKVYFYPSHFRKHFSSFERNPFINALFWLSCDLTDNDEMKDWKAPNPNGKDFRKIRNALEHNWLRVADSGSFYSGEIDYAYTITMQNLTEKTLELITLARAALFYTAFAVRCNEMHKKKDLDKSVSNPVNIWRTI</sequence>
<evidence type="ECO:0000313" key="3">
    <source>
        <dbReference type="Proteomes" id="UP000002012"/>
    </source>
</evidence>
<dbReference type="OrthoDB" id="108555at2"/>
<dbReference type="STRING" id="522772.Dacet_1074"/>
<proteinExistence type="predicted"/>
<dbReference type="EMBL" id="CP001968">
    <property type="protein sequence ID" value="ADD67849.1"/>
    <property type="molecule type" value="Genomic_DNA"/>
</dbReference>
<organism evidence="2 3">
    <name type="scientific">Denitrovibrio acetiphilus (strain DSM 12809 / NBRC 114555 / N2460)</name>
    <dbReference type="NCBI Taxonomy" id="522772"/>
    <lineage>
        <taxon>Bacteria</taxon>
        <taxon>Pseudomonadati</taxon>
        <taxon>Deferribacterota</taxon>
        <taxon>Deferribacteres</taxon>
        <taxon>Deferribacterales</taxon>
        <taxon>Geovibrionaceae</taxon>
        <taxon>Denitrovibrio</taxon>
    </lineage>
</organism>
<gene>
    <name evidence="2" type="ordered locus">Dacet_1074</name>
</gene>
<dbReference type="eggNOG" id="COG0305">
    <property type="taxonomic scope" value="Bacteria"/>
</dbReference>
<name>D4H6Y3_DENA2</name>